<reference evidence="8" key="1">
    <citation type="journal article" date="2014" name="Int. J. Syst. Evol. Microbiol.">
        <title>Complete genome sequence of Corynebacterium casei LMG S-19264T (=DSM 44701T), isolated from a smear-ripened cheese.</title>
        <authorList>
            <consortium name="US DOE Joint Genome Institute (JGI-PGF)"/>
            <person name="Walter F."/>
            <person name="Albersmeier A."/>
            <person name="Kalinowski J."/>
            <person name="Ruckert C."/>
        </authorList>
    </citation>
    <scope>NUCLEOTIDE SEQUENCE</scope>
    <source>
        <strain evidence="8">KCTC 12368</strain>
    </source>
</reference>
<evidence type="ECO:0000256" key="3">
    <source>
        <dbReference type="ARBA" id="ARBA00022801"/>
    </source>
</evidence>
<comment type="caution">
    <text evidence="8">The sequence shown here is derived from an EMBL/GenBank/DDBJ whole genome shotgun (WGS) entry which is preliminary data.</text>
</comment>
<evidence type="ECO:0000259" key="7">
    <source>
        <dbReference type="Pfam" id="PF17390"/>
    </source>
</evidence>
<dbReference type="Pfam" id="PF17390">
    <property type="entry name" value="Bac_rhamnosid_C"/>
    <property type="match status" value="1"/>
</dbReference>
<dbReference type="Gene3D" id="1.50.10.10">
    <property type="match status" value="1"/>
</dbReference>
<dbReference type="PIRSF" id="PIRSF010631">
    <property type="entry name" value="A-rhamnsds"/>
    <property type="match status" value="1"/>
</dbReference>
<dbReference type="Pfam" id="PF08531">
    <property type="entry name" value="Bac_rhamnosid_N"/>
    <property type="match status" value="1"/>
</dbReference>
<feature type="domain" description="Alpha-L-rhamnosidase C-terminal" evidence="7">
    <location>
        <begin position="759"/>
        <end position="830"/>
    </location>
</feature>
<feature type="domain" description="Bacterial alpha-L-rhamnosidase N-terminal" evidence="5">
    <location>
        <begin position="123"/>
        <end position="285"/>
    </location>
</feature>
<evidence type="ECO:0000313" key="8">
    <source>
        <dbReference type="EMBL" id="GGZ16634.1"/>
    </source>
</evidence>
<keyword evidence="9" id="KW-1185">Reference proteome</keyword>
<protein>
    <recommendedName>
        <fullName evidence="2">alpha-L-rhamnosidase</fullName>
        <ecNumber evidence="2">3.2.1.40</ecNumber>
    </recommendedName>
</protein>
<comment type="catalytic activity">
    <reaction evidence="1">
        <text>Hydrolysis of terminal non-reducing alpha-L-rhamnose residues in alpha-L-rhamnosides.</text>
        <dbReference type="EC" id="3.2.1.40"/>
    </reaction>
</comment>
<name>A0A918PMX5_9BACT</name>
<dbReference type="Pfam" id="PF17389">
    <property type="entry name" value="Bac_rhamnosid6H"/>
    <property type="match status" value="1"/>
</dbReference>
<dbReference type="SUPFAM" id="SSF48208">
    <property type="entry name" value="Six-hairpin glycosidases"/>
    <property type="match status" value="1"/>
</dbReference>
<gene>
    <name evidence="8" type="ORF">GCM10007049_06260</name>
</gene>
<evidence type="ECO:0000256" key="1">
    <source>
        <dbReference type="ARBA" id="ARBA00001445"/>
    </source>
</evidence>
<evidence type="ECO:0000259" key="4">
    <source>
        <dbReference type="Pfam" id="PF05592"/>
    </source>
</evidence>
<dbReference type="InterPro" id="IPR013783">
    <property type="entry name" value="Ig-like_fold"/>
</dbReference>
<accession>A0A918PMX5</accession>
<dbReference type="Pfam" id="PF25788">
    <property type="entry name" value="Ig_Rha78A_N"/>
    <property type="match status" value="1"/>
</dbReference>
<dbReference type="InterPro" id="IPR008928">
    <property type="entry name" value="6-hairpin_glycosidase_sf"/>
</dbReference>
<reference evidence="8" key="2">
    <citation type="submission" date="2020-09" db="EMBL/GenBank/DDBJ databases">
        <authorList>
            <person name="Sun Q."/>
            <person name="Kim S."/>
        </authorList>
    </citation>
    <scope>NUCLEOTIDE SEQUENCE</scope>
    <source>
        <strain evidence="8">KCTC 12368</strain>
    </source>
</reference>
<keyword evidence="3" id="KW-0378">Hydrolase</keyword>
<dbReference type="Gene3D" id="2.60.40.10">
    <property type="entry name" value="Immunoglobulins"/>
    <property type="match status" value="1"/>
</dbReference>
<evidence type="ECO:0000259" key="6">
    <source>
        <dbReference type="Pfam" id="PF17389"/>
    </source>
</evidence>
<dbReference type="GO" id="GO:0005975">
    <property type="term" value="P:carbohydrate metabolic process"/>
    <property type="evidence" value="ECO:0007669"/>
    <property type="project" value="InterPro"/>
</dbReference>
<dbReference type="InterPro" id="IPR035398">
    <property type="entry name" value="Bac_rhamnosid_C"/>
</dbReference>
<feature type="domain" description="Alpha-L-rhamnosidase six-hairpin glycosidase" evidence="6">
    <location>
        <begin position="402"/>
        <end position="755"/>
    </location>
</feature>
<dbReference type="AlphaFoldDB" id="A0A918PMX5"/>
<dbReference type="Proteomes" id="UP000619457">
    <property type="component" value="Unassembled WGS sequence"/>
</dbReference>
<dbReference type="GO" id="GO:0030596">
    <property type="term" value="F:alpha-L-rhamnosidase activity"/>
    <property type="evidence" value="ECO:0007669"/>
    <property type="project" value="UniProtKB-EC"/>
</dbReference>
<dbReference type="EC" id="3.2.1.40" evidence="2"/>
<dbReference type="InterPro" id="IPR008902">
    <property type="entry name" value="Rhamnosid_concanavalin"/>
</dbReference>
<dbReference type="InterPro" id="IPR035396">
    <property type="entry name" value="Bac_rhamnosid6H"/>
</dbReference>
<evidence type="ECO:0000256" key="2">
    <source>
        <dbReference type="ARBA" id="ARBA00012652"/>
    </source>
</evidence>
<dbReference type="InterPro" id="IPR012341">
    <property type="entry name" value="6hp_glycosidase-like_sf"/>
</dbReference>
<sequence length="869" mass="98708">MEVNFITNIDDVPRFSWAGSSQAYYQISLHQSGKEIWKGEKQATSEHTDIKYSGDLLSAGEEYHVTVSTWDAQENALEEYASTFFPPLSYPGDWNKARWISFDYHADSALPVFRKEIALNKSKEVENARLYISAPGFYEAFLNGEKIGENVLDPAQTNFEDYTFYTAYDLDPEELQNSLLEVMLGNGWYNQNVVWNKSMIYGQPVFIAQIIINYGDGTREVIGTDESWQWQTGPITFSNIYAGEYYDARRELDETREDRWKAASPAKLHPKQLKEQYLPPIREMEEVKTVKITEPEPGLYVFDLGQNITGWPSIQVKGTAGQEITMRFAEEIDNSGNIDPTSTGVKATKHVQTCKYICKGDEMEYWQPQFTYHGFRYIEVSGLKEKPGLDFLTGKVLYSSMEQAGTFTSSEPTINKLHDLTVWTIKGNMQGIPTDCPHREKCGWTGDAHAVIHALIYNMDSRLFLTKYMFDMRSSGRNTTNELYFGESFHDRSVIKKPAGIPTMIVPGRRTSGIASPDWGTAQVQVPWYLYLYYGQEEILETFYPDMKVWTDYIQAKNVDGIITHGLGDWCPPSGNQTIECPVPISSSAFHILDVKLMIEAAKVLGRSQDQGRYEEQLKQLISSFNREFLNPQDSTYGSQTADVLALEIGIVPDEFKKGVARSIVKDIHGNGDGFLTTGIFGISRLFKVLSENGQEAEVYRLLTKTGVNSFDYMWEKYDATTLWEVLPVKDLAELYNGRSHSHPMQGGFDAWFYSGLGGINPSVETPGFEKIIFKPYLSQYIQNTKASHRSRHGQITSEWHNEQGEFTWNITIPENTTADIYVPIHAKDQKITLNREAVIAREESDEKFSFIGSYEAGSYTINVSTTSK</sequence>
<dbReference type="PANTHER" id="PTHR33307">
    <property type="entry name" value="ALPHA-RHAMNOSIDASE (EUROFUNG)"/>
    <property type="match status" value="1"/>
</dbReference>
<dbReference type="InterPro" id="IPR013737">
    <property type="entry name" value="Bac_rhamnosid_N"/>
</dbReference>
<dbReference type="EMBL" id="BMWX01000001">
    <property type="protein sequence ID" value="GGZ16634.1"/>
    <property type="molecule type" value="Genomic_DNA"/>
</dbReference>
<evidence type="ECO:0000259" key="5">
    <source>
        <dbReference type="Pfam" id="PF08531"/>
    </source>
</evidence>
<proteinExistence type="predicted"/>
<dbReference type="InterPro" id="IPR016007">
    <property type="entry name" value="Alpha_rhamnosid"/>
</dbReference>
<evidence type="ECO:0000313" key="9">
    <source>
        <dbReference type="Proteomes" id="UP000619457"/>
    </source>
</evidence>
<dbReference type="Gene3D" id="2.60.120.260">
    <property type="entry name" value="Galactose-binding domain-like"/>
    <property type="match status" value="2"/>
</dbReference>
<dbReference type="PANTHER" id="PTHR33307:SF6">
    <property type="entry name" value="ALPHA-RHAMNOSIDASE (EUROFUNG)-RELATED"/>
    <property type="match status" value="1"/>
</dbReference>
<feature type="domain" description="Alpha-L-rhamnosidase concanavalin-like" evidence="4">
    <location>
        <begin position="296"/>
        <end position="397"/>
    </location>
</feature>
<dbReference type="Gene3D" id="2.60.420.10">
    <property type="entry name" value="Maltose phosphorylase, domain 3"/>
    <property type="match status" value="1"/>
</dbReference>
<organism evidence="8 9">
    <name type="scientific">Echinicola pacifica</name>
    <dbReference type="NCBI Taxonomy" id="346377"/>
    <lineage>
        <taxon>Bacteria</taxon>
        <taxon>Pseudomonadati</taxon>
        <taxon>Bacteroidota</taxon>
        <taxon>Cytophagia</taxon>
        <taxon>Cytophagales</taxon>
        <taxon>Cyclobacteriaceae</taxon>
        <taxon>Echinicola</taxon>
    </lineage>
</organism>
<dbReference type="Pfam" id="PF05592">
    <property type="entry name" value="Bac_rhamnosid"/>
    <property type="match status" value="1"/>
</dbReference>